<name>A0A090YU45_9BACI</name>
<dbReference type="RefSeq" id="WP_181969252.1">
    <property type="nucleotide sequence ID" value="NZ_JMQC01000008.1"/>
</dbReference>
<evidence type="ECO:0000313" key="2">
    <source>
        <dbReference type="Proteomes" id="UP000029389"/>
    </source>
</evidence>
<dbReference type="AlphaFoldDB" id="A0A090YU45"/>
<dbReference type="PATRIC" id="fig|1405.8.peg.5435"/>
<organism evidence="1 2">
    <name type="scientific">Bacillus clarus</name>
    <dbReference type="NCBI Taxonomy" id="2338372"/>
    <lineage>
        <taxon>Bacteria</taxon>
        <taxon>Bacillati</taxon>
        <taxon>Bacillota</taxon>
        <taxon>Bacilli</taxon>
        <taxon>Bacillales</taxon>
        <taxon>Bacillaceae</taxon>
        <taxon>Bacillus</taxon>
        <taxon>Bacillus cereus group</taxon>
    </lineage>
</organism>
<dbReference type="Proteomes" id="UP000029389">
    <property type="component" value="Unassembled WGS sequence"/>
</dbReference>
<evidence type="ECO:0000313" key="1">
    <source>
        <dbReference type="EMBL" id="KFN01950.1"/>
    </source>
</evidence>
<protein>
    <submittedName>
        <fullName evidence="1">Uncharacterized protein</fullName>
    </submittedName>
</protein>
<accession>A0A090YU45</accession>
<proteinExistence type="predicted"/>
<sequence>MCLTCSNTGIIRKETYPGVIETKGCNCEIAKIQGDSYAERWLCRKVNTAETEERAKYNYYLEFKNAFFTMSAQEFLKYVKCENLGFADITQLYGKEKHFRRVCRYRKIDFTYQGMRVQVAGRIGTIVGNYKRIYLWCWMEILKSAMSILDGKLLTSMKKAILFVIIGKGCTRYETSGKRCL</sequence>
<reference evidence="1 2" key="1">
    <citation type="submission" date="2014-04" db="EMBL/GenBank/DDBJ databases">
        <authorList>
            <person name="Bishop-Lilly K.A."/>
            <person name="Broomall S.M."/>
            <person name="Chain P.S."/>
            <person name="Chertkov O."/>
            <person name="Coyne S.R."/>
            <person name="Daligault H.E."/>
            <person name="Davenport K.W."/>
            <person name="Erkkila T."/>
            <person name="Frey K.G."/>
            <person name="Gibbons H.S."/>
            <person name="Gu W."/>
            <person name="Jaissle J."/>
            <person name="Johnson S.L."/>
            <person name="Koroleva G.I."/>
            <person name="Ladner J.T."/>
            <person name="Lo C.-C."/>
            <person name="Minogue T.D."/>
            <person name="Munk C."/>
            <person name="Palacios G.F."/>
            <person name="Redden C.L."/>
            <person name="Rosenzweig C.N."/>
            <person name="Scholz M.B."/>
            <person name="Teshima H."/>
            <person name="Xu Y."/>
        </authorList>
    </citation>
    <scope>NUCLEOTIDE SEQUENCE [LARGE SCALE GENOMIC DNA]</scope>
    <source>
        <strain evidence="1 2">BHP</strain>
    </source>
</reference>
<gene>
    <name evidence="1" type="ORF">DJ93_5271</name>
</gene>
<dbReference type="EMBL" id="JMQC01000008">
    <property type="protein sequence ID" value="KFN01950.1"/>
    <property type="molecule type" value="Genomic_DNA"/>
</dbReference>
<comment type="caution">
    <text evidence="1">The sequence shown here is derived from an EMBL/GenBank/DDBJ whole genome shotgun (WGS) entry which is preliminary data.</text>
</comment>